<proteinExistence type="predicted"/>
<feature type="non-terminal residue" evidence="2">
    <location>
        <position position="169"/>
    </location>
</feature>
<reference evidence="2" key="1">
    <citation type="journal article" date="2014" name="Front. Microbiol.">
        <title>High frequency of phylogenetically diverse reductive dehalogenase-homologous genes in deep subseafloor sedimentary metagenomes.</title>
        <authorList>
            <person name="Kawai M."/>
            <person name="Futagami T."/>
            <person name="Toyoda A."/>
            <person name="Takaki Y."/>
            <person name="Nishi S."/>
            <person name="Hori S."/>
            <person name="Arai W."/>
            <person name="Tsubouchi T."/>
            <person name="Morono Y."/>
            <person name="Uchiyama I."/>
            <person name="Ito T."/>
            <person name="Fujiyama A."/>
            <person name="Inagaki F."/>
            <person name="Takami H."/>
        </authorList>
    </citation>
    <scope>NUCLEOTIDE SEQUENCE</scope>
    <source>
        <strain evidence="2">Expedition CK06-06</strain>
    </source>
</reference>
<organism evidence="2">
    <name type="scientific">marine sediment metagenome</name>
    <dbReference type="NCBI Taxonomy" id="412755"/>
    <lineage>
        <taxon>unclassified sequences</taxon>
        <taxon>metagenomes</taxon>
        <taxon>ecological metagenomes</taxon>
    </lineage>
</organism>
<feature type="compositionally biased region" description="Basic and acidic residues" evidence="1">
    <location>
        <begin position="123"/>
        <end position="132"/>
    </location>
</feature>
<evidence type="ECO:0000256" key="1">
    <source>
        <dbReference type="SAM" id="MobiDB-lite"/>
    </source>
</evidence>
<name>X0XMN5_9ZZZZ</name>
<feature type="non-terminal residue" evidence="2">
    <location>
        <position position="1"/>
    </location>
</feature>
<accession>X0XMN5</accession>
<evidence type="ECO:0000313" key="2">
    <source>
        <dbReference type="EMBL" id="GAG44440.1"/>
    </source>
</evidence>
<dbReference type="AlphaFoldDB" id="X0XMN5"/>
<sequence length="169" mass="18389">NGDADGHTPWMIRNFDSLVASGFLAKEDRYDLRGVAMEPTSKLNRQGWIRVSGNAFITGKEPTPEQMGKVEEMLGSVPPEMSLIFVWVGQGEWNVSAGDVVSKGLDKVLMDLVNNPDDTEPPLGRHPEKKADAGGGTSGPFQQGDGQDQQHSFMENVQDGSTAPIERSY</sequence>
<dbReference type="EMBL" id="BARS01056644">
    <property type="protein sequence ID" value="GAG44440.1"/>
    <property type="molecule type" value="Genomic_DNA"/>
</dbReference>
<protein>
    <submittedName>
        <fullName evidence="2">Uncharacterized protein</fullName>
    </submittedName>
</protein>
<gene>
    <name evidence="2" type="ORF">S01H1_83347</name>
</gene>
<feature type="region of interest" description="Disordered" evidence="1">
    <location>
        <begin position="113"/>
        <end position="169"/>
    </location>
</feature>
<feature type="compositionally biased region" description="Polar residues" evidence="1">
    <location>
        <begin position="151"/>
        <end position="161"/>
    </location>
</feature>
<comment type="caution">
    <text evidence="2">The sequence shown here is derived from an EMBL/GenBank/DDBJ whole genome shotgun (WGS) entry which is preliminary data.</text>
</comment>